<evidence type="ECO:0000256" key="2">
    <source>
        <dbReference type="ARBA" id="ARBA00011738"/>
    </source>
</evidence>
<proteinExistence type="inferred from homology"/>
<comment type="cofactor">
    <cofactor evidence="8">
        <name>Zn(2+)</name>
        <dbReference type="ChEBI" id="CHEBI:29105"/>
    </cofactor>
    <text evidence="8">Binds 1 zinc ion per subunit.</text>
</comment>
<dbReference type="EMBL" id="AQHR01000110">
    <property type="protein sequence ID" value="EON75292.1"/>
    <property type="molecule type" value="Genomic_DNA"/>
</dbReference>
<evidence type="ECO:0000313" key="10">
    <source>
        <dbReference type="EMBL" id="EON75292.1"/>
    </source>
</evidence>
<dbReference type="InterPro" id="IPR002125">
    <property type="entry name" value="CMP_dCMP_dom"/>
</dbReference>
<feature type="binding site" evidence="8">
    <location>
        <position position="99"/>
    </location>
    <ligand>
        <name>Zn(2+)</name>
        <dbReference type="ChEBI" id="CHEBI:29105"/>
        <note>catalytic</note>
    </ligand>
</feature>
<evidence type="ECO:0000256" key="8">
    <source>
        <dbReference type="HAMAP-Rule" id="MF_00972"/>
    </source>
</evidence>
<feature type="binding site" evidence="8">
    <location>
        <position position="69"/>
    </location>
    <ligand>
        <name>Zn(2+)</name>
        <dbReference type="ChEBI" id="CHEBI:29105"/>
        <note>catalytic</note>
    </ligand>
</feature>
<comment type="caution">
    <text evidence="10">The sequence shown here is derived from an EMBL/GenBank/DDBJ whole genome shotgun (WGS) entry which is preliminary data.</text>
</comment>
<keyword evidence="6 8" id="KW-0862">Zinc</keyword>
<comment type="similarity">
    <text evidence="1">Belongs to the cytidine and deoxycytidylate deaminase family. ADAT2 subfamily.</text>
</comment>
<evidence type="ECO:0000259" key="9">
    <source>
        <dbReference type="PROSITE" id="PS51747"/>
    </source>
</evidence>
<dbReference type="PANTHER" id="PTHR11079">
    <property type="entry name" value="CYTOSINE DEAMINASE FAMILY MEMBER"/>
    <property type="match status" value="1"/>
</dbReference>
<dbReference type="InterPro" id="IPR016192">
    <property type="entry name" value="APOBEC/CMP_deaminase_Zn-bd"/>
</dbReference>
<keyword evidence="11" id="KW-1185">Reference proteome</keyword>
<dbReference type="InterPro" id="IPR016193">
    <property type="entry name" value="Cytidine_deaminase-like"/>
</dbReference>
<dbReference type="PANTHER" id="PTHR11079:SF202">
    <property type="entry name" value="TRNA-SPECIFIC ADENOSINE DEAMINASE"/>
    <property type="match status" value="1"/>
</dbReference>
<feature type="binding site" evidence="8">
    <location>
        <position position="102"/>
    </location>
    <ligand>
        <name>Zn(2+)</name>
        <dbReference type="ChEBI" id="CHEBI:29105"/>
        <note>catalytic</note>
    </ligand>
</feature>
<dbReference type="CDD" id="cd01285">
    <property type="entry name" value="nucleoside_deaminase"/>
    <property type="match status" value="1"/>
</dbReference>
<gene>
    <name evidence="8" type="primary">tadA</name>
    <name evidence="10" type="ORF">ADIS_4463</name>
</gene>
<accession>R7ZMI6</accession>
<dbReference type="AlphaFoldDB" id="R7ZMI6"/>
<dbReference type="GO" id="GO:0052717">
    <property type="term" value="F:tRNA-specific adenosine-34 deaminase activity"/>
    <property type="evidence" value="ECO:0007669"/>
    <property type="project" value="UniProtKB-UniRule"/>
</dbReference>
<keyword evidence="5 8" id="KW-0378">Hydrolase</keyword>
<dbReference type="STRING" id="1232681.ADIS_4463"/>
<comment type="subunit">
    <text evidence="2 8">Homodimer.</text>
</comment>
<dbReference type="GO" id="GO:0002100">
    <property type="term" value="P:tRNA wobble adenosine to inosine editing"/>
    <property type="evidence" value="ECO:0007669"/>
    <property type="project" value="UniProtKB-UniRule"/>
</dbReference>
<dbReference type="EC" id="3.5.4.33" evidence="8"/>
<keyword evidence="4 8" id="KW-0479">Metal-binding</keyword>
<feature type="domain" description="CMP/dCMP-type deaminase" evidence="9">
    <location>
        <begin position="18"/>
        <end position="128"/>
    </location>
</feature>
<evidence type="ECO:0000256" key="4">
    <source>
        <dbReference type="ARBA" id="ARBA00022723"/>
    </source>
</evidence>
<keyword evidence="3 8" id="KW-0819">tRNA processing</keyword>
<dbReference type="InterPro" id="IPR028883">
    <property type="entry name" value="tRNA_aden_deaminase"/>
</dbReference>
<dbReference type="GO" id="GO:0008270">
    <property type="term" value="F:zinc ion binding"/>
    <property type="evidence" value="ECO:0007669"/>
    <property type="project" value="UniProtKB-UniRule"/>
</dbReference>
<feature type="active site" description="Proton donor" evidence="8">
    <location>
        <position position="71"/>
    </location>
</feature>
<reference evidence="10 11" key="1">
    <citation type="submission" date="2013-02" db="EMBL/GenBank/DDBJ databases">
        <title>A novel strain isolated from Lonar lake, Maharashtra, India.</title>
        <authorList>
            <person name="Singh A."/>
        </authorList>
    </citation>
    <scope>NUCLEOTIDE SEQUENCE [LARGE SCALE GENOMIC DNA]</scope>
    <source>
        <strain evidence="10 11">AK24</strain>
    </source>
</reference>
<dbReference type="PROSITE" id="PS51747">
    <property type="entry name" value="CYT_DCMP_DEAMINASES_2"/>
    <property type="match status" value="1"/>
</dbReference>
<evidence type="ECO:0000256" key="1">
    <source>
        <dbReference type="ARBA" id="ARBA00010669"/>
    </source>
</evidence>
<dbReference type="Proteomes" id="UP000013909">
    <property type="component" value="Unassembled WGS sequence"/>
</dbReference>
<dbReference type="Pfam" id="PF14437">
    <property type="entry name" value="MafB19-deam"/>
    <property type="match status" value="1"/>
</dbReference>
<sequence length="161" mass="17956">MAYLPDRGGFLRNPMEWNTPEFFMMEALKQAKLAMDEGEVPVGAVLVCQNKIIARAHNQTERLTDVTAHAEILALTAGFGALGSKYLPACKLFVTLEPCVMCAGALFWAQLGELHFAASDPKRGYSRLGDQILHPKTKVIHGLYEKESTELLREFFASRRN</sequence>
<protein>
    <recommendedName>
        <fullName evidence="8">tRNA-specific adenosine deaminase</fullName>
        <ecNumber evidence="8">3.5.4.33</ecNumber>
    </recommendedName>
</protein>
<dbReference type="Gene3D" id="3.40.140.10">
    <property type="entry name" value="Cytidine Deaminase, domain 2"/>
    <property type="match status" value="1"/>
</dbReference>
<dbReference type="HAMAP" id="MF_00972">
    <property type="entry name" value="tRNA_aden_deaminase"/>
    <property type="match status" value="1"/>
</dbReference>
<comment type="function">
    <text evidence="8">Catalyzes the deamination of adenosine to inosine at the wobble position 34 of tRNA(Arg2).</text>
</comment>
<dbReference type="InterPro" id="IPR058535">
    <property type="entry name" value="MafB19-deam"/>
</dbReference>
<evidence type="ECO:0000256" key="6">
    <source>
        <dbReference type="ARBA" id="ARBA00022833"/>
    </source>
</evidence>
<dbReference type="PROSITE" id="PS00903">
    <property type="entry name" value="CYT_DCMP_DEAMINASES_1"/>
    <property type="match status" value="1"/>
</dbReference>
<evidence type="ECO:0000313" key="11">
    <source>
        <dbReference type="Proteomes" id="UP000013909"/>
    </source>
</evidence>
<evidence type="ECO:0000256" key="3">
    <source>
        <dbReference type="ARBA" id="ARBA00022694"/>
    </source>
</evidence>
<evidence type="ECO:0000256" key="7">
    <source>
        <dbReference type="ARBA" id="ARBA00048045"/>
    </source>
</evidence>
<organism evidence="10 11">
    <name type="scientific">Lunatimonas lonarensis</name>
    <dbReference type="NCBI Taxonomy" id="1232681"/>
    <lineage>
        <taxon>Bacteria</taxon>
        <taxon>Pseudomonadati</taxon>
        <taxon>Bacteroidota</taxon>
        <taxon>Cytophagia</taxon>
        <taxon>Cytophagales</taxon>
        <taxon>Cyclobacteriaceae</taxon>
    </lineage>
</organism>
<name>R7ZMI6_9BACT</name>
<evidence type="ECO:0000256" key="5">
    <source>
        <dbReference type="ARBA" id="ARBA00022801"/>
    </source>
</evidence>
<dbReference type="PATRIC" id="fig|1288963.3.peg.4452"/>
<comment type="catalytic activity">
    <reaction evidence="7 8">
        <text>adenosine(34) in tRNA + H2O + H(+) = inosine(34) in tRNA + NH4(+)</text>
        <dbReference type="Rhea" id="RHEA:43168"/>
        <dbReference type="Rhea" id="RHEA-COMP:10373"/>
        <dbReference type="Rhea" id="RHEA-COMP:10374"/>
        <dbReference type="ChEBI" id="CHEBI:15377"/>
        <dbReference type="ChEBI" id="CHEBI:15378"/>
        <dbReference type="ChEBI" id="CHEBI:28938"/>
        <dbReference type="ChEBI" id="CHEBI:74411"/>
        <dbReference type="ChEBI" id="CHEBI:82852"/>
        <dbReference type="EC" id="3.5.4.33"/>
    </reaction>
</comment>
<dbReference type="SUPFAM" id="SSF53927">
    <property type="entry name" value="Cytidine deaminase-like"/>
    <property type="match status" value="1"/>
</dbReference>